<proteinExistence type="predicted"/>
<sequence>MFDMLIGCKKTVSVRCGSNDIVGVISHFYEPFRLLKINNVLLPLELVEHIIVLDEPDAAPYSSRTASMAATNRKRLNS</sequence>
<protein>
    <recommendedName>
        <fullName evidence="3">DUF2642 domain-containing protein</fullName>
    </recommendedName>
</protein>
<accession>A0ABV6DMX0</accession>
<reference evidence="1 2" key="1">
    <citation type="submission" date="2024-09" db="EMBL/GenBank/DDBJ databases">
        <authorList>
            <person name="Sun Q."/>
            <person name="Mori K."/>
        </authorList>
    </citation>
    <scope>NUCLEOTIDE SEQUENCE [LARGE SCALE GENOMIC DNA]</scope>
    <source>
        <strain evidence="1 2">CCM 7759</strain>
    </source>
</reference>
<evidence type="ECO:0000313" key="1">
    <source>
        <dbReference type="EMBL" id="MFC0213948.1"/>
    </source>
</evidence>
<evidence type="ECO:0000313" key="2">
    <source>
        <dbReference type="Proteomes" id="UP001589776"/>
    </source>
</evidence>
<evidence type="ECO:0008006" key="3">
    <source>
        <dbReference type="Google" id="ProtNLM"/>
    </source>
</evidence>
<dbReference type="RefSeq" id="WP_377471277.1">
    <property type="nucleotide sequence ID" value="NZ_JBHLWN010000067.1"/>
</dbReference>
<dbReference type="Proteomes" id="UP001589776">
    <property type="component" value="Unassembled WGS sequence"/>
</dbReference>
<dbReference type="EMBL" id="JBHLWN010000067">
    <property type="protein sequence ID" value="MFC0213948.1"/>
    <property type="molecule type" value="Genomic_DNA"/>
</dbReference>
<gene>
    <name evidence="1" type="ORF">ACFFK0_16065</name>
</gene>
<name>A0ABV6DMX0_9BACL</name>
<keyword evidence="2" id="KW-1185">Reference proteome</keyword>
<comment type="caution">
    <text evidence="1">The sequence shown here is derived from an EMBL/GenBank/DDBJ whole genome shotgun (WGS) entry which is preliminary data.</text>
</comment>
<organism evidence="1 2">
    <name type="scientific">Paenibacillus chartarius</name>
    <dbReference type="NCBI Taxonomy" id="747481"/>
    <lineage>
        <taxon>Bacteria</taxon>
        <taxon>Bacillati</taxon>
        <taxon>Bacillota</taxon>
        <taxon>Bacilli</taxon>
        <taxon>Bacillales</taxon>
        <taxon>Paenibacillaceae</taxon>
        <taxon>Paenibacillus</taxon>
    </lineage>
</organism>